<dbReference type="HOGENOM" id="CLU_1547108_0_0_1"/>
<proteinExistence type="predicted"/>
<protein>
    <submittedName>
        <fullName evidence="1">Uncharacterized protein</fullName>
    </submittedName>
</protein>
<dbReference type="EMBL" id="DS990638">
    <property type="protein sequence ID" value="EGC44506.1"/>
    <property type="molecule type" value="Genomic_DNA"/>
</dbReference>
<evidence type="ECO:0000313" key="1">
    <source>
        <dbReference type="EMBL" id="EGC44506.1"/>
    </source>
</evidence>
<dbReference type="AlphaFoldDB" id="F0UDT3"/>
<reference evidence="2" key="1">
    <citation type="submission" date="2008-07" db="EMBL/GenBank/DDBJ databases">
        <title>Annotation of Ajellomyces capsulatus strain H88.</title>
        <authorList>
            <person name="Champion M."/>
            <person name="Cuomo C."/>
            <person name="Ma L.-J."/>
            <person name="Henn M.R."/>
            <person name="Sil A."/>
            <person name="Goldman B."/>
            <person name="Young S.K."/>
            <person name="Kodira C.D."/>
            <person name="Zeng Q."/>
            <person name="Koehrsen M."/>
            <person name="Alvarado L."/>
            <person name="Berlin A."/>
            <person name="Borenstein D."/>
            <person name="Chen Z."/>
            <person name="Engels R."/>
            <person name="Freedman E."/>
            <person name="Gellesch M."/>
            <person name="Goldberg J."/>
            <person name="Griggs A."/>
            <person name="Gujja S."/>
            <person name="Heiman D."/>
            <person name="Hepburn T."/>
            <person name="Howarth C."/>
            <person name="Jen D."/>
            <person name="Larson L."/>
            <person name="Lewis B."/>
            <person name="Mehta T."/>
            <person name="Park D."/>
            <person name="Pearson M."/>
            <person name="Roberts A."/>
            <person name="Saif S."/>
            <person name="Shea T."/>
            <person name="Shenoy N."/>
            <person name="Sisk P."/>
            <person name="Stolte C."/>
            <person name="Sykes S."/>
            <person name="Walk T."/>
            <person name="White J."/>
            <person name="Yandava C."/>
            <person name="Klein B."/>
            <person name="McEwen J.G."/>
            <person name="Puccia R."/>
            <person name="Goldman G.H."/>
            <person name="Felipe M.S."/>
            <person name="Nino-Vega G."/>
            <person name="San-Blas G."/>
            <person name="Taylor J."/>
            <person name="Mendoza L."/>
            <person name="Galagan J."/>
            <person name="Nusbaum C."/>
            <person name="Birren B."/>
        </authorList>
    </citation>
    <scope>NUCLEOTIDE SEQUENCE [LARGE SCALE GENOMIC DNA]</scope>
    <source>
        <strain evidence="2">H88</strain>
    </source>
</reference>
<dbReference type="Proteomes" id="UP000008142">
    <property type="component" value="Unassembled WGS sequence"/>
</dbReference>
<organism evidence="2">
    <name type="scientific">Ajellomyces capsulatus (strain H88)</name>
    <name type="common">Darling's disease fungus</name>
    <name type="synonym">Histoplasma capsulatum</name>
    <dbReference type="NCBI Taxonomy" id="544711"/>
    <lineage>
        <taxon>Eukaryota</taxon>
        <taxon>Fungi</taxon>
        <taxon>Dikarya</taxon>
        <taxon>Ascomycota</taxon>
        <taxon>Pezizomycotina</taxon>
        <taxon>Eurotiomycetes</taxon>
        <taxon>Eurotiomycetidae</taxon>
        <taxon>Onygenales</taxon>
        <taxon>Ajellomycetaceae</taxon>
        <taxon>Histoplasma</taxon>
    </lineage>
</organism>
<sequence length="173" mass="19572">MIVIVTMIKSNQRDVRESLSPFSISLINLSLSKVIFAGLPPSFADRSKLDSEKLFQSSDGSVLQDAKNAYLQDTNHFDKVISSQESLHRGVRIEISYLESVAQYMNESSRAQQFLEHTCTAVSHGNLAYFNNLKRGLDWGINAMFCAVAEPLRRYYSDQSIQLYGCDSKYAQR</sequence>
<name>F0UDT3_AJEC8</name>
<dbReference type="VEuPathDB" id="FungiDB:I7I53_07032"/>
<accession>F0UDT3</accession>
<evidence type="ECO:0000313" key="2">
    <source>
        <dbReference type="Proteomes" id="UP000008142"/>
    </source>
</evidence>
<gene>
    <name evidence="1" type="ORF">HCEG_03721</name>
</gene>